<dbReference type="InterPro" id="IPR050471">
    <property type="entry name" value="AB_hydrolase"/>
</dbReference>
<comment type="caution">
    <text evidence="3">The sequence shown here is derived from an EMBL/GenBank/DDBJ whole genome shotgun (WGS) entry which is preliminary data.</text>
</comment>
<sequence>MTPSSVQKSTIVRVRNVGLRGFFRSAELVAPRLAGRRARDLWFTVPPTMAATPLPPGAEPFTVTAQGAQVHGHVFGEGPTVYLVHGWGGRGSQLAALVEPLVATGHRLVLFDAPAHGDSDPGPAGPGRSHGVELGRALDAVFTRFGPAEAVVAHSLGAIATYLALRFGWLGTDRLVLLAPMVEAQGLFDQFQAALGFGDRTRRAFDAEVDAFVGLPVAEFDALHQASHVEPVPTLVVHDRGDRQTSYAGAQRLVEALPDARMVTTEGLGHRRILRDPAVIAHVVEFIGAGDRAEAA</sequence>
<accession>A0ABP5LR18</accession>
<dbReference type="EMBL" id="BAAAQR010000008">
    <property type="protein sequence ID" value="GAA2148881.1"/>
    <property type="molecule type" value="Genomic_DNA"/>
</dbReference>
<reference evidence="4" key="1">
    <citation type="journal article" date="2019" name="Int. J. Syst. Evol. Microbiol.">
        <title>The Global Catalogue of Microorganisms (GCM) 10K type strain sequencing project: providing services to taxonomists for standard genome sequencing and annotation.</title>
        <authorList>
            <consortium name="The Broad Institute Genomics Platform"/>
            <consortium name="The Broad Institute Genome Sequencing Center for Infectious Disease"/>
            <person name="Wu L."/>
            <person name="Ma J."/>
        </authorList>
    </citation>
    <scope>NUCLEOTIDE SEQUENCE [LARGE SCALE GENOMIC DNA]</scope>
    <source>
        <strain evidence="4">JCM 16022</strain>
    </source>
</reference>
<name>A0ABP5LR18_9ACTN</name>
<dbReference type="Pfam" id="PF00561">
    <property type="entry name" value="Abhydrolase_1"/>
    <property type="match status" value="1"/>
</dbReference>
<evidence type="ECO:0000259" key="1">
    <source>
        <dbReference type="Pfam" id="PF00561"/>
    </source>
</evidence>
<dbReference type="Proteomes" id="UP001501771">
    <property type="component" value="Unassembled WGS sequence"/>
</dbReference>
<dbReference type="PANTHER" id="PTHR43433:SF5">
    <property type="entry name" value="AB HYDROLASE-1 DOMAIN-CONTAINING PROTEIN"/>
    <property type="match status" value="1"/>
</dbReference>
<feature type="domain" description="Peptidase S33 tripeptidyl aminopeptidase-like C-terminal" evidence="2">
    <location>
        <begin position="214"/>
        <end position="291"/>
    </location>
</feature>
<dbReference type="InterPro" id="IPR013595">
    <property type="entry name" value="Pept_S33_TAP-like_C"/>
</dbReference>
<evidence type="ECO:0000313" key="3">
    <source>
        <dbReference type="EMBL" id="GAA2148881.1"/>
    </source>
</evidence>
<dbReference type="Gene3D" id="3.40.50.1820">
    <property type="entry name" value="alpha/beta hydrolase"/>
    <property type="match status" value="1"/>
</dbReference>
<protein>
    <submittedName>
        <fullName evidence="3">Alpha/beta fold hydrolase</fullName>
    </submittedName>
</protein>
<evidence type="ECO:0000259" key="2">
    <source>
        <dbReference type="Pfam" id="PF08386"/>
    </source>
</evidence>
<keyword evidence="3" id="KW-0378">Hydrolase</keyword>
<feature type="domain" description="AB hydrolase-1" evidence="1">
    <location>
        <begin position="79"/>
        <end position="192"/>
    </location>
</feature>
<dbReference type="InterPro" id="IPR029058">
    <property type="entry name" value="AB_hydrolase_fold"/>
</dbReference>
<dbReference type="SUPFAM" id="SSF53474">
    <property type="entry name" value="alpha/beta-Hydrolases"/>
    <property type="match status" value="1"/>
</dbReference>
<organism evidence="3 4">
    <name type="scientific">Nocardioides koreensis</name>
    <dbReference type="NCBI Taxonomy" id="433651"/>
    <lineage>
        <taxon>Bacteria</taxon>
        <taxon>Bacillati</taxon>
        <taxon>Actinomycetota</taxon>
        <taxon>Actinomycetes</taxon>
        <taxon>Propionibacteriales</taxon>
        <taxon>Nocardioidaceae</taxon>
        <taxon>Nocardioides</taxon>
    </lineage>
</organism>
<dbReference type="Pfam" id="PF08386">
    <property type="entry name" value="Abhydrolase_4"/>
    <property type="match status" value="1"/>
</dbReference>
<dbReference type="InterPro" id="IPR000073">
    <property type="entry name" value="AB_hydrolase_1"/>
</dbReference>
<dbReference type="PANTHER" id="PTHR43433">
    <property type="entry name" value="HYDROLASE, ALPHA/BETA FOLD FAMILY PROTEIN"/>
    <property type="match status" value="1"/>
</dbReference>
<dbReference type="GO" id="GO:0016787">
    <property type="term" value="F:hydrolase activity"/>
    <property type="evidence" value="ECO:0007669"/>
    <property type="project" value="UniProtKB-KW"/>
</dbReference>
<evidence type="ECO:0000313" key="4">
    <source>
        <dbReference type="Proteomes" id="UP001501771"/>
    </source>
</evidence>
<gene>
    <name evidence="3" type="ORF">GCM10009844_27890</name>
</gene>
<keyword evidence="4" id="KW-1185">Reference proteome</keyword>
<proteinExistence type="predicted"/>